<protein>
    <submittedName>
        <fullName evidence="2">Uncharacterized protein</fullName>
    </submittedName>
</protein>
<reference evidence="2" key="1">
    <citation type="submission" date="2023-03" db="EMBL/GenBank/DDBJ databases">
        <title>Massive genome expansion in bonnet fungi (Mycena s.s.) driven by repeated elements and novel gene families across ecological guilds.</title>
        <authorList>
            <consortium name="Lawrence Berkeley National Laboratory"/>
            <person name="Harder C.B."/>
            <person name="Miyauchi S."/>
            <person name="Viragh M."/>
            <person name="Kuo A."/>
            <person name="Thoen E."/>
            <person name="Andreopoulos B."/>
            <person name="Lu D."/>
            <person name="Skrede I."/>
            <person name="Drula E."/>
            <person name="Henrissat B."/>
            <person name="Morin E."/>
            <person name="Kohler A."/>
            <person name="Barry K."/>
            <person name="LaButti K."/>
            <person name="Morin E."/>
            <person name="Salamov A."/>
            <person name="Lipzen A."/>
            <person name="Mereny Z."/>
            <person name="Hegedus B."/>
            <person name="Baldrian P."/>
            <person name="Stursova M."/>
            <person name="Weitz H."/>
            <person name="Taylor A."/>
            <person name="Grigoriev I.V."/>
            <person name="Nagy L.G."/>
            <person name="Martin F."/>
            <person name="Kauserud H."/>
        </authorList>
    </citation>
    <scope>NUCLEOTIDE SEQUENCE</scope>
    <source>
        <strain evidence="2">CBHHK188m</strain>
    </source>
</reference>
<accession>A0AAD7K2P1</accession>
<evidence type="ECO:0000313" key="2">
    <source>
        <dbReference type="EMBL" id="KAJ7775647.1"/>
    </source>
</evidence>
<feature type="compositionally biased region" description="Polar residues" evidence="1">
    <location>
        <begin position="262"/>
        <end position="273"/>
    </location>
</feature>
<name>A0AAD7K2P1_9AGAR</name>
<evidence type="ECO:0000256" key="1">
    <source>
        <dbReference type="SAM" id="MobiDB-lite"/>
    </source>
</evidence>
<dbReference type="AlphaFoldDB" id="A0AAD7K2P1"/>
<gene>
    <name evidence="2" type="ORF">DFH07DRAFT_87373</name>
</gene>
<feature type="region of interest" description="Disordered" evidence="1">
    <location>
        <begin position="206"/>
        <end position="274"/>
    </location>
</feature>
<proteinExistence type="predicted"/>
<evidence type="ECO:0000313" key="3">
    <source>
        <dbReference type="Proteomes" id="UP001215280"/>
    </source>
</evidence>
<dbReference type="EMBL" id="JARJLG010000014">
    <property type="protein sequence ID" value="KAJ7775647.1"/>
    <property type="molecule type" value="Genomic_DNA"/>
</dbReference>
<organism evidence="2 3">
    <name type="scientific">Mycena maculata</name>
    <dbReference type="NCBI Taxonomy" id="230809"/>
    <lineage>
        <taxon>Eukaryota</taxon>
        <taxon>Fungi</taxon>
        <taxon>Dikarya</taxon>
        <taxon>Basidiomycota</taxon>
        <taxon>Agaricomycotina</taxon>
        <taxon>Agaricomycetes</taxon>
        <taxon>Agaricomycetidae</taxon>
        <taxon>Agaricales</taxon>
        <taxon>Marasmiineae</taxon>
        <taxon>Mycenaceae</taxon>
        <taxon>Mycena</taxon>
    </lineage>
</organism>
<keyword evidence="3" id="KW-1185">Reference proteome</keyword>
<comment type="caution">
    <text evidence="2">The sequence shown here is derived from an EMBL/GenBank/DDBJ whole genome shotgun (WGS) entry which is preliminary data.</text>
</comment>
<dbReference type="Proteomes" id="UP001215280">
    <property type="component" value="Unassembled WGS sequence"/>
</dbReference>
<sequence length="379" mass="42240">MHLNRPLRVNLWFSTLKAESGPQVELRPHPCTSPPPQSATVEGITCASATFRVDALRENYPYLPIRSSNLPNAKFQIPFFIFSGPDPPPADIGTPGDVYVAPAASALYAYLPVDSAGGAWKRWTAVRPDTCAYELKSIDEGLLRHPYAPERFLWAKEKTFSWFSLSSINICRRAVRQKKLFVADEDAEAAAKLLVALTLQNAGDDNFKLPKKRRTDDGGKPRKKARVSTNSDSDKTFVPRGGSASQEEAARSDWDAFYAKPRSSTRGTKQMQDQAEAIARLEAENEELRRKLELSEAQRLETLHQQKATPASPPPPARMPFHPEFLDSMRETFACEVMQTCNARACLSSSSAATLTSSFRRASRSRDCGRRWCVSLPFL</sequence>